<dbReference type="EMBL" id="JTHG01000064">
    <property type="protein sequence ID" value="KMO25090.1"/>
    <property type="molecule type" value="Genomic_DNA"/>
</dbReference>
<dbReference type="Proteomes" id="UP000036471">
    <property type="component" value="Unassembled WGS sequence"/>
</dbReference>
<sequence length="87" mass="9809">MNCGGTDQDTCLIYLEDELVSRLVRLQPGTAPVPEQRHQWCVDETYGPCATLARAPLFDTPDAVIDWIARRLPFPAPKPWLDPHLLP</sequence>
<accession>A0ABR5HEY9</accession>
<evidence type="ECO:0000313" key="2">
    <source>
        <dbReference type="Proteomes" id="UP000036471"/>
    </source>
</evidence>
<name>A0ABR5HEY9_9HYPH</name>
<evidence type="ECO:0000313" key="1">
    <source>
        <dbReference type="EMBL" id="KMO25090.1"/>
    </source>
</evidence>
<reference evidence="1 2" key="1">
    <citation type="submission" date="2014-11" db="EMBL/GenBank/DDBJ databases">
        <title>Comparative genomics of Methylobacterium species.</title>
        <authorList>
            <person name="Chaudhry V."/>
            <person name="Patil P.B."/>
        </authorList>
    </citation>
    <scope>NUCLEOTIDE SEQUENCE [LARGE SCALE GENOMIC DNA]</scope>
    <source>
        <strain evidence="1 2">SE3.6</strain>
    </source>
</reference>
<proteinExistence type="predicted"/>
<organism evidence="1 2">
    <name type="scientific">Methylobacterium indicum</name>
    <dbReference type="NCBI Taxonomy" id="1775910"/>
    <lineage>
        <taxon>Bacteria</taxon>
        <taxon>Pseudomonadati</taxon>
        <taxon>Pseudomonadota</taxon>
        <taxon>Alphaproteobacteria</taxon>
        <taxon>Hyphomicrobiales</taxon>
        <taxon>Methylobacteriaceae</taxon>
        <taxon>Methylobacterium</taxon>
    </lineage>
</organism>
<gene>
    <name evidence="1" type="ORF">QR79_09320</name>
</gene>
<keyword evidence="2" id="KW-1185">Reference proteome</keyword>
<comment type="caution">
    <text evidence="1">The sequence shown here is derived from an EMBL/GenBank/DDBJ whole genome shotgun (WGS) entry which is preliminary data.</text>
</comment>
<protein>
    <submittedName>
        <fullName evidence="1">Uncharacterized protein</fullName>
    </submittedName>
</protein>